<keyword evidence="3" id="KW-1185">Reference proteome</keyword>
<comment type="caution">
    <text evidence="2">The sequence shown here is derived from an EMBL/GenBank/DDBJ whole genome shotgun (WGS) entry which is preliminary data.</text>
</comment>
<keyword evidence="1" id="KW-0175">Coiled coil</keyword>
<sequence length="827" mass="91230">MPAVANQTKFQATTTAILAATAEAPLHLLRDRESLALEPVSSKSLWSSAKWAFDNTTHGAGDAAIIWDLVLPDGRSLLDPHHADLLDWLRRLVWSAYAAPGDGASVKKPGTLGQISAGLRYWVAWLVGREIAWPHEIDATVVAAYTAHLQEEAEDDADTPLLTEAVANRRLYLFSLLWRQRFALKEAGIAPMPAPPFGRAGVFKIARKIAAVATGSYRPLPDEVAIPVLNKAMAMLGAPADDVISLSDACAAAYASGMAENFGPDRRKFLAVRQQLAAARVFQFSEVDGWPWHAPLDPDDWDAATITVAEQKLLAYLEARCAEWRAQTESRGEVAGQEPRPTFPTYQYRGQLYVDLCRVVLDMGLRPGDKQLLCRHPRLHALLDAAAQEQGLGSVPLNGVIQRVRQLVLSIRSAAHLVIQAMTGMRISEICGLKARIDPLTGLPRSVQVQDSLSGLAEVFILTSDLSKTEEIPRAVPWVLGYRPKGSTELPPAVQAIILLDRLLEPWRTLLDTDDLFVSFRALQGLPKSHAGLGRISSERLRGGVKDFIEEWVDLTALPDEAARPTMDKELVSYRESHGRNIKTHQLRKCFGYFASNVDRRLLPMLQMNFHHVSAAMTDGGYTGNPVLERDINDVRHQSLALETLEIARGKSGMAGRHGEHLQRRIVADLGPRIEGLSTEDAYLEAWVYVEEAGIHRLFFEPYGICGALSASEMACHEVGGTIDIARWSHRLTPNWKTRRPSLCAGCKSFAIARKHLPYWESRYIDNAAQLRIFEALGHAGPLVAGANELTRAQAQQALAICRKLGADLEDLERRLMAELTEMLNAA</sequence>
<reference evidence="2 3" key="1">
    <citation type="submission" date="2019-10" db="EMBL/GenBank/DDBJ databases">
        <title>Genome sequence of Azospirillum formosense CC-Nfb-7.</title>
        <authorList>
            <person name="Ambrosini A."/>
            <person name="Sant'Anna F.H."/>
            <person name="Cassan F.D."/>
            <person name="Souza E.M."/>
            <person name="Passaglia L.M.P."/>
        </authorList>
    </citation>
    <scope>NUCLEOTIDE SEQUENCE [LARGE SCALE GENOMIC DNA]</scope>
    <source>
        <strain evidence="2 3">CC-NFb-7</strain>
    </source>
</reference>
<feature type="coiled-coil region" evidence="1">
    <location>
        <begin position="795"/>
        <end position="822"/>
    </location>
</feature>
<dbReference type="RefSeq" id="WP_174438057.1">
    <property type="nucleotide sequence ID" value="NZ_BAABCC010000050.1"/>
</dbReference>
<dbReference type="Gene3D" id="1.10.443.10">
    <property type="entry name" value="Intergrase catalytic core"/>
    <property type="match status" value="1"/>
</dbReference>
<dbReference type="InterPro" id="IPR013762">
    <property type="entry name" value="Integrase-like_cat_sf"/>
</dbReference>
<evidence type="ECO:0000313" key="2">
    <source>
        <dbReference type="EMBL" id="NUB18776.1"/>
    </source>
</evidence>
<evidence type="ECO:0000313" key="3">
    <source>
        <dbReference type="Proteomes" id="UP000639419"/>
    </source>
</evidence>
<evidence type="ECO:0008006" key="4">
    <source>
        <dbReference type="Google" id="ProtNLM"/>
    </source>
</evidence>
<protein>
    <recommendedName>
        <fullName evidence="4">Integrase</fullName>
    </recommendedName>
</protein>
<dbReference type="EMBL" id="WHOR01000027">
    <property type="protein sequence ID" value="NUB18776.1"/>
    <property type="molecule type" value="Genomic_DNA"/>
</dbReference>
<evidence type="ECO:0000256" key="1">
    <source>
        <dbReference type="SAM" id="Coils"/>
    </source>
</evidence>
<dbReference type="Proteomes" id="UP000639419">
    <property type="component" value="Unassembled WGS sequence"/>
</dbReference>
<name>A0ABX2KQ54_9PROT</name>
<gene>
    <name evidence="2" type="ORF">GBZ26_06045</name>
</gene>
<accession>A0ABX2KQ54</accession>
<organism evidence="2 3">
    <name type="scientific">Azospirillum formosense</name>
    <dbReference type="NCBI Taxonomy" id="861533"/>
    <lineage>
        <taxon>Bacteria</taxon>
        <taxon>Pseudomonadati</taxon>
        <taxon>Pseudomonadota</taxon>
        <taxon>Alphaproteobacteria</taxon>
        <taxon>Rhodospirillales</taxon>
        <taxon>Azospirillaceae</taxon>
        <taxon>Azospirillum</taxon>
    </lineage>
</organism>
<proteinExistence type="predicted"/>